<reference evidence="1" key="1">
    <citation type="journal article" date="2020" name="Nature">
        <title>Giant virus diversity and host interactions through global metagenomics.</title>
        <authorList>
            <person name="Schulz F."/>
            <person name="Roux S."/>
            <person name="Paez-Espino D."/>
            <person name="Jungbluth S."/>
            <person name="Walsh D.A."/>
            <person name="Denef V.J."/>
            <person name="McMahon K.D."/>
            <person name="Konstantinidis K.T."/>
            <person name="Eloe-Fadrosh E.A."/>
            <person name="Kyrpides N.C."/>
            <person name="Woyke T."/>
        </authorList>
    </citation>
    <scope>NUCLEOTIDE SEQUENCE</scope>
    <source>
        <strain evidence="1">GVMAG-M-3300023179-71</strain>
    </source>
</reference>
<name>A0A6C0H4Y3_9ZZZZ</name>
<sequence length="73" mass="8527">MVIVQCPHCFDYIEIIEIKCGIFRHGIHKKLGLQIPPHSNKIFCDYLYNNNLIYGCGKPFIIHSNKTEICDYI</sequence>
<dbReference type="EMBL" id="MN739880">
    <property type="protein sequence ID" value="QHT75604.1"/>
    <property type="molecule type" value="Genomic_DNA"/>
</dbReference>
<evidence type="ECO:0000313" key="1">
    <source>
        <dbReference type="EMBL" id="QHT75604.1"/>
    </source>
</evidence>
<protein>
    <submittedName>
        <fullName evidence="1">Uncharacterized protein</fullName>
    </submittedName>
</protein>
<dbReference type="AlphaFoldDB" id="A0A6C0H4Y3"/>
<organism evidence="1">
    <name type="scientific">viral metagenome</name>
    <dbReference type="NCBI Taxonomy" id="1070528"/>
    <lineage>
        <taxon>unclassified sequences</taxon>
        <taxon>metagenomes</taxon>
        <taxon>organismal metagenomes</taxon>
    </lineage>
</organism>
<proteinExistence type="predicted"/>
<accession>A0A6C0H4Y3</accession>